<comment type="catalytic activity">
    <reaction evidence="9">
        <text>a 3'-end 2',3'-cyclophospho-ribonucleotide-RNA + a 5'-end dephospho-ribonucleoside-RNA + GTP + H2O = a ribonucleotidyl-ribonucleotide-RNA + GMP + diphosphate + H(+)</text>
        <dbReference type="Rhea" id="RHEA:68080"/>
        <dbReference type="Rhea" id="RHEA-COMP:10464"/>
        <dbReference type="Rhea" id="RHEA-COMP:13936"/>
        <dbReference type="Rhea" id="RHEA-COMP:17355"/>
        <dbReference type="ChEBI" id="CHEBI:15377"/>
        <dbReference type="ChEBI" id="CHEBI:15378"/>
        <dbReference type="ChEBI" id="CHEBI:33019"/>
        <dbReference type="ChEBI" id="CHEBI:37565"/>
        <dbReference type="ChEBI" id="CHEBI:58115"/>
        <dbReference type="ChEBI" id="CHEBI:83064"/>
        <dbReference type="ChEBI" id="CHEBI:138284"/>
        <dbReference type="ChEBI" id="CHEBI:173118"/>
        <dbReference type="EC" id="6.5.1.8"/>
    </reaction>
</comment>
<dbReference type="FunFam" id="3.90.1860.10:FF:000001">
    <property type="entry name" value="tRNA-splicing ligase RtcB homolog"/>
    <property type="match status" value="1"/>
</dbReference>
<feature type="binding site" evidence="11">
    <location>
        <position position="475"/>
    </location>
    <ligand>
        <name>GMP</name>
        <dbReference type="ChEBI" id="CHEBI:58115"/>
    </ligand>
</feature>
<feature type="binding site" evidence="12">
    <location>
        <position position="327"/>
    </location>
    <ligand>
        <name>Mn(2+)</name>
        <dbReference type="ChEBI" id="CHEBI:29035"/>
        <label>2</label>
    </ligand>
</feature>
<evidence type="ECO:0000256" key="12">
    <source>
        <dbReference type="PIRSR" id="PIRSR601233-3"/>
    </source>
</evidence>
<dbReference type="GO" id="GO:0005525">
    <property type="term" value="F:GTP binding"/>
    <property type="evidence" value="ECO:0007669"/>
    <property type="project" value="UniProtKB-KW"/>
</dbReference>
<accession>A0A948RZ08</accession>
<feature type="binding site" evidence="11">
    <location>
        <begin position="399"/>
        <end position="402"/>
    </location>
    <ligand>
        <name>GMP</name>
        <dbReference type="ChEBI" id="CHEBI:58115"/>
    </ligand>
</feature>
<organism evidence="14 15">
    <name type="scientific">Eiseniibacteriota bacterium</name>
    <dbReference type="NCBI Taxonomy" id="2212470"/>
    <lineage>
        <taxon>Bacteria</taxon>
        <taxon>Candidatus Eiseniibacteriota</taxon>
    </lineage>
</organism>
<evidence type="ECO:0000256" key="7">
    <source>
        <dbReference type="ARBA" id="ARBA00023211"/>
    </source>
</evidence>
<evidence type="ECO:0000313" key="15">
    <source>
        <dbReference type="Proteomes" id="UP000777784"/>
    </source>
</evidence>
<comment type="similarity">
    <text evidence="1 13">Belongs to the RtcB family.</text>
</comment>
<dbReference type="AlphaFoldDB" id="A0A948RZ08"/>
<comment type="caution">
    <text evidence="14">The sequence shown here is derived from an EMBL/GenBank/DDBJ whole genome shotgun (WGS) entry which is preliminary data.</text>
</comment>
<dbReference type="Pfam" id="PF01139">
    <property type="entry name" value="RtcB"/>
    <property type="match status" value="1"/>
</dbReference>
<dbReference type="SUPFAM" id="SSF103365">
    <property type="entry name" value="Hypothetical protein PH1602"/>
    <property type="match status" value="1"/>
</dbReference>
<dbReference type="InterPro" id="IPR036025">
    <property type="entry name" value="RtcB-like_sf"/>
</dbReference>
<feature type="binding site" evidence="11">
    <location>
        <begin position="327"/>
        <end position="328"/>
    </location>
    <ligand>
        <name>GMP</name>
        <dbReference type="ChEBI" id="CHEBI:58115"/>
    </ligand>
</feature>
<evidence type="ECO:0000256" key="4">
    <source>
        <dbReference type="ARBA" id="ARBA00022741"/>
    </source>
</evidence>
<keyword evidence="5" id="KW-0692">RNA repair</keyword>
<evidence type="ECO:0000256" key="1">
    <source>
        <dbReference type="ARBA" id="ARBA00008071"/>
    </source>
</evidence>
<reference evidence="14" key="1">
    <citation type="submission" date="2021-05" db="EMBL/GenBank/DDBJ databases">
        <title>Energy efficiency and biological interactions define the core microbiome of deep oligotrophic groundwater.</title>
        <authorList>
            <person name="Mehrshad M."/>
            <person name="Lopez-Fernandez M."/>
            <person name="Bell E."/>
            <person name="Bernier-Latmani R."/>
            <person name="Bertilsson S."/>
            <person name="Dopson M."/>
        </authorList>
    </citation>
    <scope>NUCLEOTIDE SEQUENCE</scope>
    <source>
        <strain evidence="14">Modern_marine.mb.64</strain>
    </source>
</reference>
<dbReference type="EMBL" id="JAHJDP010000087">
    <property type="protein sequence ID" value="MBU2692233.1"/>
    <property type="molecule type" value="Genomic_DNA"/>
</dbReference>
<dbReference type="PANTHER" id="PTHR11118:SF1">
    <property type="entry name" value="RNA-SPLICING LIGASE RTCB HOMOLOG"/>
    <property type="match status" value="1"/>
</dbReference>
<evidence type="ECO:0000256" key="2">
    <source>
        <dbReference type="ARBA" id="ARBA00022598"/>
    </source>
</evidence>
<dbReference type="GO" id="GO:0003972">
    <property type="term" value="F:RNA ligase (ATP) activity"/>
    <property type="evidence" value="ECO:0007669"/>
    <property type="project" value="TreeGrafter"/>
</dbReference>
<evidence type="ECO:0000256" key="10">
    <source>
        <dbReference type="PIRSR" id="PIRSR601233-1"/>
    </source>
</evidence>
<evidence type="ECO:0000256" key="13">
    <source>
        <dbReference type="RuleBase" id="RU371113"/>
    </source>
</evidence>
<feature type="active site" description="GMP-histidine intermediate" evidence="10">
    <location>
        <position position="399"/>
    </location>
</feature>
<evidence type="ECO:0000256" key="8">
    <source>
        <dbReference type="ARBA" id="ARBA00047746"/>
    </source>
</evidence>
<dbReference type="InterPro" id="IPR001233">
    <property type="entry name" value="RtcB"/>
</dbReference>
<sequence length="476" mass="51681">MKLERVKDWLWEIPKTGKMRVPGRIYATKPLLEQLRSEGGLEQVANVAHLPGIVGYSLAMPDIHWGYGFPIGGVAATDPAAGGVISPGGVGYDINCGVRLATTQLQLEDVQPKIQKLVASMFRHIPCGVGSHGAVKRAGHQEMLDLIKNGARWAVKRGYGKSDDLNFIEDGGSLPGADPDRVSQRAMDRGSEQVGTLGSGNHFAEIEVVEEIYHPEAAREFGIREGQITLMIHTGSRGFGYQICDDYLKLMGRAIRRYNIEIPDRQLACAPVESEEGRGYLAAMFAAANYAWANRQTIMHLAEKAFLEGLSCHPRDLGLSLVYDVCHNIAKLENHQVGGKTRRLCVHRKGATRAFWPQGTRPGRSVGQPIIIPGDMGSCSYLAVGTPKSLEETFGSTAHGAGRVMSRTQAVKTFAGRDLAAELSEEGITVMAQGRRTLAEEMRGAYKNVADVVDTMELAGISLKVARLRPIGVIKG</sequence>
<dbReference type="EC" id="6.5.1.-" evidence="13"/>
<feature type="binding site" evidence="12">
    <location>
        <position position="202"/>
    </location>
    <ligand>
        <name>Mn(2+)</name>
        <dbReference type="ChEBI" id="CHEBI:29035"/>
        <label>1</label>
    </ligand>
</feature>
<keyword evidence="7 12" id="KW-0464">Manganese</keyword>
<evidence type="ECO:0000256" key="6">
    <source>
        <dbReference type="ARBA" id="ARBA00023134"/>
    </source>
</evidence>
<evidence type="ECO:0000256" key="11">
    <source>
        <dbReference type="PIRSR" id="PIRSR601233-2"/>
    </source>
</evidence>
<keyword evidence="2 13" id="KW-0436">Ligase</keyword>
<dbReference type="Proteomes" id="UP000777784">
    <property type="component" value="Unassembled WGS sequence"/>
</dbReference>
<evidence type="ECO:0000313" key="14">
    <source>
        <dbReference type="EMBL" id="MBU2692233.1"/>
    </source>
</evidence>
<evidence type="ECO:0000256" key="9">
    <source>
        <dbReference type="ARBA" id="ARBA00049514"/>
    </source>
</evidence>
<protein>
    <recommendedName>
        <fullName evidence="13">tRNA-splicing ligase RtcB</fullName>
        <ecNumber evidence="13">6.5.1.-</ecNumber>
    </recommendedName>
</protein>
<dbReference type="GO" id="GO:0042245">
    <property type="term" value="P:RNA repair"/>
    <property type="evidence" value="ECO:0007669"/>
    <property type="project" value="UniProtKB-KW"/>
</dbReference>
<keyword evidence="3 12" id="KW-0479">Metal-binding</keyword>
<name>A0A948RZ08_UNCEI</name>
<dbReference type="Gene3D" id="3.90.1860.10">
    <property type="entry name" value="tRNA-splicing ligase RtcB"/>
    <property type="match status" value="1"/>
</dbReference>
<evidence type="ECO:0000256" key="5">
    <source>
        <dbReference type="ARBA" id="ARBA00022800"/>
    </source>
</evidence>
<feature type="binding site" evidence="12">
    <location>
        <position position="93"/>
    </location>
    <ligand>
        <name>Mn(2+)</name>
        <dbReference type="ChEBI" id="CHEBI:29035"/>
        <label>1</label>
    </ligand>
</feature>
<dbReference type="GO" id="GO:0046872">
    <property type="term" value="F:metal ion binding"/>
    <property type="evidence" value="ECO:0007669"/>
    <property type="project" value="UniProtKB-UniRule"/>
</dbReference>
<evidence type="ECO:0000256" key="3">
    <source>
        <dbReference type="ARBA" id="ARBA00022723"/>
    </source>
</evidence>
<proteinExistence type="inferred from homology"/>
<comment type="cofactor">
    <cofactor evidence="12 13">
        <name>Mn(2+)</name>
        <dbReference type="ChEBI" id="CHEBI:29035"/>
    </cofactor>
    <text evidence="12 13">Binds 2 manganese ions per subunit.</text>
</comment>
<comment type="subunit">
    <text evidence="13">Monomer.</text>
</comment>
<keyword evidence="4 11" id="KW-0547">Nucleotide-binding</keyword>
<feature type="binding site" evidence="11">
    <location>
        <begin position="201"/>
        <end position="205"/>
    </location>
    <ligand>
        <name>GMP</name>
        <dbReference type="ChEBI" id="CHEBI:58115"/>
    </ligand>
</feature>
<dbReference type="PROSITE" id="PS01288">
    <property type="entry name" value="UPF0027"/>
    <property type="match status" value="1"/>
</dbReference>
<dbReference type="GO" id="GO:0170057">
    <property type="term" value="F:RNA ligase (GTP) activity"/>
    <property type="evidence" value="ECO:0007669"/>
    <property type="project" value="UniProtKB-EC"/>
</dbReference>
<keyword evidence="6 11" id="KW-0342">GTP-binding</keyword>
<comment type="catalytic activity">
    <reaction evidence="8">
        <text>a 3'-end 3'-phospho-ribonucleotide-RNA + a 5'-end dephospho-ribonucleoside-RNA + GTP = a ribonucleotidyl-ribonucleotide-RNA + GMP + diphosphate</text>
        <dbReference type="Rhea" id="RHEA:68076"/>
        <dbReference type="Rhea" id="RHEA-COMP:10463"/>
        <dbReference type="Rhea" id="RHEA-COMP:13936"/>
        <dbReference type="Rhea" id="RHEA-COMP:17355"/>
        <dbReference type="ChEBI" id="CHEBI:33019"/>
        <dbReference type="ChEBI" id="CHEBI:37565"/>
        <dbReference type="ChEBI" id="CHEBI:58115"/>
        <dbReference type="ChEBI" id="CHEBI:83062"/>
        <dbReference type="ChEBI" id="CHEBI:138284"/>
        <dbReference type="ChEBI" id="CHEBI:173118"/>
        <dbReference type="EC" id="6.5.1.8"/>
    </reaction>
</comment>
<feature type="binding site" evidence="11">
    <location>
        <begin position="373"/>
        <end position="376"/>
    </location>
    <ligand>
        <name>GMP</name>
        <dbReference type="ChEBI" id="CHEBI:58115"/>
    </ligand>
</feature>
<dbReference type="PANTHER" id="PTHR11118">
    <property type="entry name" value="RNA-SPLICING LIGASE RTCB HOMOLOG"/>
    <property type="match status" value="1"/>
</dbReference>
<gene>
    <name evidence="13" type="primary">rtcB</name>
    <name evidence="14" type="ORF">KJ970_15025</name>
</gene>
<feature type="binding site" evidence="12">
    <location>
        <position position="233"/>
    </location>
    <ligand>
        <name>Mn(2+)</name>
        <dbReference type="ChEBI" id="CHEBI:29035"/>
        <label>2</label>
    </ligand>
</feature>
<feature type="binding site" evidence="11">
    <location>
        <position position="380"/>
    </location>
    <ligand>
        <name>GMP</name>
        <dbReference type="ChEBI" id="CHEBI:58115"/>
    </ligand>
</feature>
<dbReference type="GO" id="GO:0006396">
    <property type="term" value="P:RNA processing"/>
    <property type="evidence" value="ECO:0007669"/>
    <property type="project" value="InterPro"/>
</dbReference>